<evidence type="ECO:0008006" key="4">
    <source>
        <dbReference type="Google" id="ProtNLM"/>
    </source>
</evidence>
<feature type="transmembrane region" description="Helical" evidence="1">
    <location>
        <begin position="73"/>
        <end position="101"/>
    </location>
</feature>
<name>A0A3N4GSC6_9ACTN</name>
<proteinExistence type="predicted"/>
<feature type="transmembrane region" description="Helical" evidence="1">
    <location>
        <begin position="181"/>
        <end position="202"/>
    </location>
</feature>
<evidence type="ECO:0000256" key="1">
    <source>
        <dbReference type="SAM" id="Phobius"/>
    </source>
</evidence>
<accession>A0A3N4GSC6</accession>
<feature type="transmembrane region" description="Helical" evidence="1">
    <location>
        <begin position="153"/>
        <end position="174"/>
    </location>
</feature>
<sequence>MEKKFIGAGLLSGLVAGIVAYVFARIFIEPQVAKAIDYEDGRSEAEAALMAAHGHGGHEHGAEVFTRSVQENIGAGVGTIVFAVSMGAFFAIAFTIGWTYLAHHRAGADPRWAAALIGLLGFVAVFGVPFFAYPANPPAVGDDDTIGARSTSYLTLTVVSVVAVIAAVVFALWLRQRWGGLAATLAAAIGYLVVVTIAIALLPEFHEVPEPVMNGDTIVFPGFPGAVIGDFRVYVIANQVILWTVLTTTFAGIMSWLSRSGSSQRAATPAAVHS</sequence>
<dbReference type="InterPro" id="IPR012666">
    <property type="entry name" value="CbtA_put"/>
</dbReference>
<dbReference type="Proteomes" id="UP000267536">
    <property type="component" value="Unassembled WGS sequence"/>
</dbReference>
<keyword evidence="3" id="KW-1185">Reference proteome</keyword>
<organism evidence="2 3">
    <name type="scientific">Gordonia oryzae</name>
    <dbReference type="NCBI Taxonomy" id="2487349"/>
    <lineage>
        <taxon>Bacteria</taxon>
        <taxon>Bacillati</taxon>
        <taxon>Actinomycetota</taxon>
        <taxon>Actinomycetes</taxon>
        <taxon>Mycobacteriales</taxon>
        <taxon>Gordoniaceae</taxon>
        <taxon>Gordonia</taxon>
    </lineage>
</organism>
<comment type="caution">
    <text evidence="2">The sequence shown here is derived from an EMBL/GenBank/DDBJ whole genome shotgun (WGS) entry which is preliminary data.</text>
</comment>
<evidence type="ECO:0000313" key="3">
    <source>
        <dbReference type="Proteomes" id="UP000267536"/>
    </source>
</evidence>
<keyword evidence="1" id="KW-0472">Membrane</keyword>
<feature type="transmembrane region" description="Helical" evidence="1">
    <location>
        <begin position="240"/>
        <end position="257"/>
    </location>
</feature>
<reference evidence="2 3" key="1">
    <citation type="submission" date="2018-11" db="EMBL/GenBank/DDBJ databases">
        <title>Draft genome sequence of Gordonia sp. RS15-1S isolated from rice stems.</title>
        <authorList>
            <person name="Muangham S."/>
        </authorList>
    </citation>
    <scope>NUCLEOTIDE SEQUENCE [LARGE SCALE GENOMIC DNA]</scope>
    <source>
        <strain evidence="2 3">RS15-1S</strain>
    </source>
</reference>
<dbReference type="RefSeq" id="WP_123926116.1">
    <property type="nucleotide sequence ID" value="NZ_JBPSDP010000003.1"/>
</dbReference>
<dbReference type="EMBL" id="RKMH01000003">
    <property type="protein sequence ID" value="RPA65175.1"/>
    <property type="molecule type" value="Genomic_DNA"/>
</dbReference>
<keyword evidence="1" id="KW-1133">Transmembrane helix</keyword>
<gene>
    <name evidence="2" type="ORF">EF294_04760</name>
</gene>
<keyword evidence="1" id="KW-0812">Transmembrane</keyword>
<dbReference type="OrthoDB" id="6851830at2"/>
<evidence type="ECO:0000313" key="2">
    <source>
        <dbReference type="EMBL" id="RPA65175.1"/>
    </source>
</evidence>
<feature type="transmembrane region" description="Helical" evidence="1">
    <location>
        <begin position="113"/>
        <end position="133"/>
    </location>
</feature>
<dbReference type="Pfam" id="PF09490">
    <property type="entry name" value="CbtA"/>
    <property type="match status" value="1"/>
</dbReference>
<dbReference type="AlphaFoldDB" id="A0A3N4GSC6"/>
<protein>
    <recommendedName>
        <fullName evidence="4">Cobalt transporter</fullName>
    </recommendedName>
</protein>